<evidence type="ECO:0000256" key="6">
    <source>
        <dbReference type="ARBA" id="ARBA00022989"/>
    </source>
</evidence>
<feature type="compositionally biased region" description="Low complexity" evidence="9">
    <location>
        <begin position="61"/>
        <end position="73"/>
    </location>
</feature>
<dbReference type="SUPFAM" id="SSF46565">
    <property type="entry name" value="Chaperone J-domain"/>
    <property type="match status" value="1"/>
</dbReference>
<dbReference type="Proteomes" id="UP000187209">
    <property type="component" value="Unassembled WGS sequence"/>
</dbReference>
<dbReference type="SMART" id="SM00028">
    <property type="entry name" value="TPR"/>
    <property type="match status" value="1"/>
</dbReference>
<dbReference type="InterPro" id="IPR051100">
    <property type="entry name" value="DnaJ_subfamily_B/C"/>
</dbReference>
<evidence type="ECO:0000256" key="2">
    <source>
        <dbReference type="ARBA" id="ARBA00022692"/>
    </source>
</evidence>
<dbReference type="InterPro" id="IPR001623">
    <property type="entry name" value="DnaJ_domain"/>
</dbReference>
<name>A0A1R2CJN9_9CILI</name>
<keyword evidence="4 8" id="KW-0802">TPR repeat</keyword>
<feature type="domain" description="J" evidence="10">
    <location>
        <begin position="90"/>
        <end position="154"/>
    </location>
</feature>
<proteinExistence type="predicted"/>
<dbReference type="Pfam" id="PF09320">
    <property type="entry name" value="DUF1977"/>
    <property type="match status" value="1"/>
</dbReference>
<sequence length="351" mass="40879">MNKDEAERCIDLGKQAMQKGDKDKAIRLFQKSLSLHPTDEARKWLKAAAELTQTYVRKEPAPAQEPQKPAPQKFTAEQEKRCKDILGKNDYYDILGLPKTASQDDIKKAYRKLALKLHPDKNHAPSASEAFKKINKSFACLSDETKRRTYDQTGQEEVHGIQMNGFNAGDADFAEHVFREFFGESFFPQQGFHRVYRTYNFGHNMNRPYENQDRGGNRIPFLQLLPILILILISLTSNLSWNSEPFALHYTPKYSVKKITENLKVEYYLEPYYAKDLTITERVKLEENVELAYLRFLEKECEMQKNKKTNFLKKANYYKGTTGKQYSEYAENVDLSSCDNLQDLLERRRGH</sequence>
<dbReference type="OrthoDB" id="552049at2759"/>
<dbReference type="InterPro" id="IPR013105">
    <property type="entry name" value="TPR_2"/>
</dbReference>
<dbReference type="InterPro" id="IPR036869">
    <property type="entry name" value="J_dom_sf"/>
</dbReference>
<keyword evidence="5" id="KW-0256">Endoplasmic reticulum</keyword>
<evidence type="ECO:0000256" key="8">
    <source>
        <dbReference type="PROSITE-ProRule" id="PRU00339"/>
    </source>
</evidence>
<evidence type="ECO:0000256" key="1">
    <source>
        <dbReference type="ARBA" id="ARBA00004389"/>
    </source>
</evidence>
<protein>
    <recommendedName>
        <fullName evidence="10">J domain-containing protein</fullName>
    </recommendedName>
</protein>
<evidence type="ECO:0000256" key="9">
    <source>
        <dbReference type="SAM" id="MobiDB-lite"/>
    </source>
</evidence>
<organism evidence="11 12">
    <name type="scientific">Stentor coeruleus</name>
    <dbReference type="NCBI Taxonomy" id="5963"/>
    <lineage>
        <taxon>Eukaryota</taxon>
        <taxon>Sar</taxon>
        <taxon>Alveolata</taxon>
        <taxon>Ciliophora</taxon>
        <taxon>Postciliodesmatophora</taxon>
        <taxon>Heterotrichea</taxon>
        <taxon>Heterotrichida</taxon>
        <taxon>Stentoridae</taxon>
        <taxon>Stentor</taxon>
    </lineage>
</organism>
<evidence type="ECO:0000313" key="12">
    <source>
        <dbReference type="Proteomes" id="UP000187209"/>
    </source>
</evidence>
<comment type="subcellular location">
    <subcellularLocation>
        <location evidence="1">Endoplasmic reticulum membrane</location>
        <topology evidence="1">Single-pass membrane protein</topology>
    </subcellularLocation>
</comment>
<accession>A0A1R2CJN9</accession>
<evidence type="ECO:0000313" key="11">
    <source>
        <dbReference type="EMBL" id="OMJ89170.1"/>
    </source>
</evidence>
<dbReference type="PROSITE" id="PS50076">
    <property type="entry name" value="DNAJ_2"/>
    <property type="match status" value="1"/>
</dbReference>
<dbReference type="CDD" id="cd06257">
    <property type="entry name" value="DnaJ"/>
    <property type="match status" value="1"/>
</dbReference>
<comment type="caution">
    <text evidence="11">The sequence shown here is derived from an EMBL/GenBank/DDBJ whole genome shotgun (WGS) entry which is preliminary data.</text>
</comment>
<dbReference type="Pfam" id="PF07719">
    <property type="entry name" value="TPR_2"/>
    <property type="match status" value="1"/>
</dbReference>
<evidence type="ECO:0000256" key="5">
    <source>
        <dbReference type="ARBA" id="ARBA00022824"/>
    </source>
</evidence>
<evidence type="ECO:0000256" key="7">
    <source>
        <dbReference type="ARBA" id="ARBA00023136"/>
    </source>
</evidence>
<dbReference type="Gene3D" id="1.10.287.110">
    <property type="entry name" value="DnaJ domain"/>
    <property type="match status" value="1"/>
</dbReference>
<dbReference type="Pfam" id="PF00226">
    <property type="entry name" value="DnaJ"/>
    <property type="match status" value="1"/>
</dbReference>
<evidence type="ECO:0000256" key="3">
    <source>
        <dbReference type="ARBA" id="ARBA00022737"/>
    </source>
</evidence>
<dbReference type="EMBL" id="MPUH01000132">
    <property type="protein sequence ID" value="OMJ89170.1"/>
    <property type="molecule type" value="Genomic_DNA"/>
</dbReference>
<dbReference type="SMART" id="SM00271">
    <property type="entry name" value="DnaJ"/>
    <property type="match status" value="1"/>
</dbReference>
<keyword evidence="12" id="KW-1185">Reference proteome</keyword>
<dbReference type="InterPro" id="IPR018253">
    <property type="entry name" value="DnaJ_domain_CS"/>
</dbReference>
<dbReference type="PROSITE" id="PS00636">
    <property type="entry name" value="DNAJ_1"/>
    <property type="match status" value="1"/>
</dbReference>
<feature type="region of interest" description="Disordered" evidence="9">
    <location>
        <begin position="57"/>
        <end position="77"/>
    </location>
</feature>
<keyword evidence="6" id="KW-1133">Transmembrane helix</keyword>
<evidence type="ECO:0000256" key="4">
    <source>
        <dbReference type="ARBA" id="ARBA00022803"/>
    </source>
</evidence>
<dbReference type="PROSITE" id="PS50005">
    <property type="entry name" value="TPR"/>
    <property type="match status" value="1"/>
</dbReference>
<keyword evidence="7" id="KW-0472">Membrane</keyword>
<gene>
    <name evidence="11" type="ORF">SteCoe_8718</name>
</gene>
<dbReference type="PANTHER" id="PTHR43908">
    <property type="entry name" value="AT29763P-RELATED"/>
    <property type="match status" value="1"/>
</dbReference>
<dbReference type="InterPro" id="IPR011990">
    <property type="entry name" value="TPR-like_helical_dom_sf"/>
</dbReference>
<keyword evidence="2" id="KW-0812">Transmembrane</keyword>
<dbReference type="PRINTS" id="PR00625">
    <property type="entry name" value="JDOMAIN"/>
</dbReference>
<dbReference type="InterPro" id="IPR019734">
    <property type="entry name" value="TPR_rpt"/>
</dbReference>
<evidence type="ECO:0000259" key="10">
    <source>
        <dbReference type="PROSITE" id="PS50076"/>
    </source>
</evidence>
<dbReference type="InterPro" id="IPR015399">
    <property type="entry name" value="DUF1977_DnaJ-like"/>
</dbReference>
<dbReference type="SUPFAM" id="SSF48452">
    <property type="entry name" value="TPR-like"/>
    <property type="match status" value="1"/>
</dbReference>
<keyword evidence="3" id="KW-0677">Repeat</keyword>
<feature type="repeat" description="TPR" evidence="8">
    <location>
        <begin position="6"/>
        <end position="39"/>
    </location>
</feature>
<dbReference type="AlphaFoldDB" id="A0A1R2CJN9"/>
<dbReference type="GO" id="GO:0005789">
    <property type="term" value="C:endoplasmic reticulum membrane"/>
    <property type="evidence" value="ECO:0007669"/>
    <property type="project" value="UniProtKB-SubCell"/>
</dbReference>
<reference evidence="11 12" key="1">
    <citation type="submission" date="2016-11" db="EMBL/GenBank/DDBJ databases">
        <title>The macronuclear genome of Stentor coeruleus: a giant cell with tiny introns.</title>
        <authorList>
            <person name="Slabodnick M."/>
            <person name="Ruby J.G."/>
            <person name="Reiff S.B."/>
            <person name="Swart E.C."/>
            <person name="Gosai S."/>
            <person name="Prabakaran S."/>
            <person name="Witkowska E."/>
            <person name="Larue G.E."/>
            <person name="Fisher S."/>
            <person name="Freeman R.M."/>
            <person name="Gunawardena J."/>
            <person name="Chu W."/>
            <person name="Stover N.A."/>
            <person name="Gregory B.D."/>
            <person name="Nowacki M."/>
            <person name="Derisi J."/>
            <person name="Roy S.W."/>
            <person name="Marshall W.F."/>
            <person name="Sood P."/>
        </authorList>
    </citation>
    <scope>NUCLEOTIDE SEQUENCE [LARGE SCALE GENOMIC DNA]</scope>
    <source>
        <strain evidence="11">WM001</strain>
    </source>
</reference>